<sequence length="66" mass="7543">MCNPMVVRWNQVQQVEKMMQGKIVIEMRKTYGHAHGILSLNIYPPSSFVQVSSLGLKVCYARDEVC</sequence>
<proteinExistence type="predicted"/>
<keyword evidence="2" id="KW-1185">Reference proteome</keyword>
<reference evidence="1 2" key="1">
    <citation type="journal article" date="2019" name="Nat. Ecol. Evol.">
        <title>Megaphylogeny resolves global patterns of mushroom evolution.</title>
        <authorList>
            <person name="Varga T."/>
            <person name="Krizsan K."/>
            <person name="Foldi C."/>
            <person name="Dima B."/>
            <person name="Sanchez-Garcia M."/>
            <person name="Sanchez-Ramirez S."/>
            <person name="Szollosi G.J."/>
            <person name="Szarkandi J.G."/>
            <person name="Papp V."/>
            <person name="Albert L."/>
            <person name="Andreopoulos W."/>
            <person name="Angelini C."/>
            <person name="Antonin V."/>
            <person name="Barry K.W."/>
            <person name="Bougher N.L."/>
            <person name="Buchanan P."/>
            <person name="Buyck B."/>
            <person name="Bense V."/>
            <person name="Catcheside P."/>
            <person name="Chovatia M."/>
            <person name="Cooper J."/>
            <person name="Damon W."/>
            <person name="Desjardin D."/>
            <person name="Finy P."/>
            <person name="Geml J."/>
            <person name="Haridas S."/>
            <person name="Hughes K."/>
            <person name="Justo A."/>
            <person name="Karasinski D."/>
            <person name="Kautmanova I."/>
            <person name="Kiss B."/>
            <person name="Kocsube S."/>
            <person name="Kotiranta H."/>
            <person name="LaButti K.M."/>
            <person name="Lechner B.E."/>
            <person name="Liimatainen K."/>
            <person name="Lipzen A."/>
            <person name="Lukacs Z."/>
            <person name="Mihaltcheva S."/>
            <person name="Morgado L.N."/>
            <person name="Niskanen T."/>
            <person name="Noordeloos M.E."/>
            <person name="Ohm R.A."/>
            <person name="Ortiz-Santana B."/>
            <person name="Ovrebo C."/>
            <person name="Racz N."/>
            <person name="Riley R."/>
            <person name="Savchenko A."/>
            <person name="Shiryaev A."/>
            <person name="Soop K."/>
            <person name="Spirin V."/>
            <person name="Szebenyi C."/>
            <person name="Tomsovsky M."/>
            <person name="Tulloss R.E."/>
            <person name="Uehling J."/>
            <person name="Grigoriev I.V."/>
            <person name="Vagvolgyi C."/>
            <person name="Papp T."/>
            <person name="Martin F.M."/>
            <person name="Miettinen O."/>
            <person name="Hibbett D.S."/>
            <person name="Nagy L.G."/>
        </authorList>
    </citation>
    <scope>NUCLEOTIDE SEQUENCE [LARGE SCALE GENOMIC DNA]</scope>
    <source>
        <strain evidence="1 2">OMC1185</strain>
    </source>
</reference>
<evidence type="ECO:0000313" key="2">
    <source>
        <dbReference type="Proteomes" id="UP000305948"/>
    </source>
</evidence>
<dbReference type="EMBL" id="ML213508">
    <property type="protein sequence ID" value="TFK53207.1"/>
    <property type="molecule type" value="Genomic_DNA"/>
</dbReference>
<accession>A0A5C3N8Q3</accession>
<name>A0A5C3N8Q3_9AGAM</name>
<dbReference type="AlphaFoldDB" id="A0A5C3N8Q3"/>
<gene>
    <name evidence="1" type="ORF">OE88DRAFT_1657125</name>
</gene>
<organism evidence="1 2">
    <name type="scientific">Heliocybe sulcata</name>
    <dbReference type="NCBI Taxonomy" id="5364"/>
    <lineage>
        <taxon>Eukaryota</taxon>
        <taxon>Fungi</taxon>
        <taxon>Dikarya</taxon>
        <taxon>Basidiomycota</taxon>
        <taxon>Agaricomycotina</taxon>
        <taxon>Agaricomycetes</taxon>
        <taxon>Gloeophyllales</taxon>
        <taxon>Gloeophyllaceae</taxon>
        <taxon>Heliocybe</taxon>
    </lineage>
</organism>
<dbReference type="Proteomes" id="UP000305948">
    <property type="component" value="Unassembled WGS sequence"/>
</dbReference>
<protein>
    <submittedName>
        <fullName evidence="1">Uncharacterized protein</fullName>
    </submittedName>
</protein>
<evidence type="ECO:0000313" key="1">
    <source>
        <dbReference type="EMBL" id="TFK53207.1"/>
    </source>
</evidence>